<accession>A0A6B3LCK2</accession>
<sequence length="190" mass="21175">MLIAFHKPYGVLSQFNQNPDRPDQPTLQGFGLPKEVHPVGRLDMDSEGLLLLSDDPTFERELLHPTRSHHRTYTVQVDGTPDTTAIEQLRRGGLLIRGHSTKPCQATLLASDPPLAPRDPAVVITPGRSFSWLKLTLTEGKNRQVRRMTAAIGHPTLRLVRTKIGELSLAPLAPGEWMELNPNEERAVFL</sequence>
<proteinExistence type="inferred from homology"/>
<dbReference type="Gene3D" id="3.30.70.580">
    <property type="entry name" value="Pseudouridine synthase I, catalytic domain, N-terminal subdomain"/>
    <property type="match status" value="1"/>
</dbReference>
<dbReference type="InterPro" id="IPR020094">
    <property type="entry name" value="TruA/RsuA/RluB/E/F_N"/>
</dbReference>
<dbReference type="SUPFAM" id="SSF55120">
    <property type="entry name" value="Pseudouridine synthase"/>
    <property type="match status" value="1"/>
</dbReference>
<gene>
    <name evidence="5" type="ORF">G3M56_000800</name>
</gene>
<feature type="domain" description="Pseudouridine synthase RsuA/RluA-like" evidence="4">
    <location>
        <begin position="2"/>
        <end position="151"/>
    </location>
</feature>
<dbReference type="InterPro" id="IPR006145">
    <property type="entry name" value="PsdUridine_synth_RsuA/RluA"/>
</dbReference>
<dbReference type="InterPro" id="IPR018496">
    <property type="entry name" value="PsdUridine_synth_RsuA/RluB_CS"/>
</dbReference>
<keyword evidence="2 3" id="KW-0413">Isomerase</keyword>
<dbReference type="NCBIfam" id="TIGR00093">
    <property type="entry name" value="pseudouridine synthase"/>
    <property type="match status" value="1"/>
</dbReference>
<dbReference type="GO" id="GO:0006364">
    <property type="term" value="P:rRNA processing"/>
    <property type="evidence" value="ECO:0007669"/>
    <property type="project" value="UniProtKB-ARBA"/>
</dbReference>
<dbReference type="PANTHER" id="PTHR47683:SF2">
    <property type="entry name" value="RNA-BINDING S4 DOMAIN-CONTAINING PROTEIN"/>
    <property type="match status" value="1"/>
</dbReference>
<name>A0A6B3LCK2_9BACT</name>
<dbReference type="PROSITE" id="PS01149">
    <property type="entry name" value="PSI_RSU"/>
    <property type="match status" value="1"/>
</dbReference>
<protein>
    <recommendedName>
        <fullName evidence="3">Pseudouridine synthase</fullName>
        <ecNumber evidence="3">5.4.99.-</ecNumber>
    </recommendedName>
</protein>
<evidence type="ECO:0000256" key="2">
    <source>
        <dbReference type="ARBA" id="ARBA00023235"/>
    </source>
</evidence>
<dbReference type="Gene3D" id="3.30.70.1560">
    <property type="entry name" value="Alpha-L RNA-binding motif"/>
    <property type="match status" value="1"/>
</dbReference>
<dbReference type="RefSeq" id="WP_164364939.1">
    <property type="nucleotide sequence ID" value="NZ_CP066776.1"/>
</dbReference>
<dbReference type="EC" id="5.4.99.-" evidence="3"/>
<dbReference type="InterPro" id="IPR020103">
    <property type="entry name" value="PsdUridine_synth_cat_dom_sf"/>
</dbReference>
<dbReference type="GO" id="GO:0140098">
    <property type="term" value="F:catalytic activity, acting on RNA"/>
    <property type="evidence" value="ECO:0007669"/>
    <property type="project" value="UniProtKB-ARBA"/>
</dbReference>
<dbReference type="PANTHER" id="PTHR47683">
    <property type="entry name" value="PSEUDOURIDINE SYNTHASE FAMILY PROTEIN-RELATED"/>
    <property type="match status" value="1"/>
</dbReference>
<comment type="similarity">
    <text evidence="1 3">Belongs to the pseudouridine synthase RsuA family.</text>
</comment>
<dbReference type="KEGG" id="soa:G3M56_000800"/>
<dbReference type="Pfam" id="PF00849">
    <property type="entry name" value="PseudoU_synth_2"/>
    <property type="match status" value="1"/>
</dbReference>
<reference evidence="5 6" key="1">
    <citation type="submission" date="2020-12" db="EMBL/GenBank/DDBJ databases">
        <title>Sulforoseuscoccus oceanibium gen. nov., sp. nov., a representative of the phylum Verrucomicrobia with special cytoplasmic membrane, and proposal of Sulforoseuscoccusaceae fam. nov.</title>
        <authorList>
            <person name="Xi F."/>
        </authorList>
    </citation>
    <scope>NUCLEOTIDE SEQUENCE [LARGE SCALE GENOMIC DNA]</scope>
    <source>
        <strain evidence="5 6">T37</strain>
    </source>
</reference>
<keyword evidence="6" id="KW-1185">Reference proteome</keyword>
<evidence type="ECO:0000256" key="3">
    <source>
        <dbReference type="RuleBase" id="RU003887"/>
    </source>
</evidence>
<dbReference type="InterPro" id="IPR050343">
    <property type="entry name" value="RsuA_PseudoU_synthase"/>
</dbReference>
<dbReference type="AlphaFoldDB" id="A0A6B3LCK2"/>
<evidence type="ECO:0000313" key="6">
    <source>
        <dbReference type="Proteomes" id="UP000475117"/>
    </source>
</evidence>
<dbReference type="InterPro" id="IPR000748">
    <property type="entry name" value="PsdUridine_synth_RsuA/RluB/E/F"/>
</dbReference>
<evidence type="ECO:0000256" key="1">
    <source>
        <dbReference type="ARBA" id="ARBA00008348"/>
    </source>
</evidence>
<dbReference type="Proteomes" id="UP000475117">
    <property type="component" value="Chromosome"/>
</dbReference>
<evidence type="ECO:0000313" key="5">
    <source>
        <dbReference type="EMBL" id="QQL45159.1"/>
    </source>
</evidence>
<dbReference type="InterPro" id="IPR042092">
    <property type="entry name" value="PsdUridine_s_RsuA/RluB/E/F_cat"/>
</dbReference>
<dbReference type="EMBL" id="CP066776">
    <property type="protein sequence ID" value="QQL45159.1"/>
    <property type="molecule type" value="Genomic_DNA"/>
</dbReference>
<dbReference type="GO" id="GO:0003723">
    <property type="term" value="F:RNA binding"/>
    <property type="evidence" value="ECO:0007669"/>
    <property type="project" value="InterPro"/>
</dbReference>
<evidence type="ECO:0000259" key="4">
    <source>
        <dbReference type="Pfam" id="PF00849"/>
    </source>
</evidence>
<organism evidence="5 6">
    <name type="scientific">Sulfuriroseicoccus oceanibius</name>
    <dbReference type="NCBI Taxonomy" id="2707525"/>
    <lineage>
        <taxon>Bacteria</taxon>
        <taxon>Pseudomonadati</taxon>
        <taxon>Verrucomicrobiota</taxon>
        <taxon>Verrucomicrobiia</taxon>
        <taxon>Verrucomicrobiales</taxon>
        <taxon>Verrucomicrobiaceae</taxon>
        <taxon>Sulfuriroseicoccus</taxon>
    </lineage>
</organism>
<dbReference type="GO" id="GO:0001522">
    <property type="term" value="P:pseudouridine synthesis"/>
    <property type="evidence" value="ECO:0007669"/>
    <property type="project" value="InterPro"/>
</dbReference>
<dbReference type="GO" id="GO:0009982">
    <property type="term" value="F:pseudouridine synthase activity"/>
    <property type="evidence" value="ECO:0007669"/>
    <property type="project" value="InterPro"/>
</dbReference>